<dbReference type="InterPro" id="IPR011006">
    <property type="entry name" value="CheY-like_superfamily"/>
</dbReference>
<dbReference type="Pfam" id="PF00072">
    <property type="entry name" value="Response_reg"/>
    <property type="match status" value="1"/>
</dbReference>
<feature type="domain" description="Response regulatory" evidence="2">
    <location>
        <begin position="2"/>
        <end position="119"/>
    </location>
</feature>
<keyword evidence="1" id="KW-0597">Phosphoprotein</keyword>
<dbReference type="HOGENOM" id="CLU_000445_11_28_11"/>
<dbReference type="OrthoDB" id="23692at2"/>
<dbReference type="Proteomes" id="UP001281130">
    <property type="component" value="Unassembled WGS sequence"/>
</dbReference>
<dbReference type="PROSITE" id="PS50887">
    <property type="entry name" value="GGDEF"/>
    <property type="match status" value="1"/>
</dbReference>
<dbReference type="FunFam" id="3.30.70.270:FF:000001">
    <property type="entry name" value="Diguanylate cyclase domain protein"/>
    <property type="match status" value="1"/>
</dbReference>
<dbReference type="InterPro" id="IPR029787">
    <property type="entry name" value="Nucleotide_cyclase"/>
</dbReference>
<evidence type="ECO:0000256" key="1">
    <source>
        <dbReference type="PROSITE-ProRule" id="PRU00169"/>
    </source>
</evidence>
<dbReference type="NCBIfam" id="TIGR00254">
    <property type="entry name" value="GGDEF"/>
    <property type="match status" value="1"/>
</dbReference>
<dbReference type="Pfam" id="PF00990">
    <property type="entry name" value="GGDEF"/>
    <property type="match status" value="1"/>
</dbReference>
<evidence type="ECO:0000313" key="4">
    <source>
        <dbReference type="EMBL" id="AHY47708.1"/>
    </source>
</evidence>
<proteinExistence type="predicted"/>
<dbReference type="EMBL" id="JAWXXX010000001">
    <property type="protein sequence ID" value="MDX5895111.1"/>
    <property type="molecule type" value="Genomic_DNA"/>
</dbReference>
<dbReference type="PROSITE" id="PS50110">
    <property type="entry name" value="RESPONSE_REGULATORY"/>
    <property type="match status" value="1"/>
</dbReference>
<dbReference type="CDD" id="cd01949">
    <property type="entry name" value="GGDEF"/>
    <property type="match status" value="1"/>
</dbReference>
<reference evidence="4 6" key="1">
    <citation type="submission" date="2014-03" db="EMBL/GenBank/DDBJ databases">
        <title>Complete genome sequence of the Radio-Resistant Rubrobacter radiotolerans RSPS-4.</title>
        <authorList>
            <person name="Egas C.C."/>
            <person name="Barroso C.C."/>
            <person name="Froufe H.J.C."/>
            <person name="Pacheco J.J."/>
            <person name="Albuquerque L.L."/>
            <person name="da Costa M.M.S."/>
        </authorList>
    </citation>
    <scope>NUCLEOTIDE SEQUENCE [LARGE SCALE GENOMIC DNA]</scope>
    <source>
        <strain evidence="4 6">RSPS-4</strain>
    </source>
</reference>
<protein>
    <submittedName>
        <fullName evidence="4 5">Diguanylate cyclase</fullName>
        <ecNumber evidence="5">2.7.7.65</ecNumber>
    </submittedName>
</protein>
<evidence type="ECO:0000259" key="3">
    <source>
        <dbReference type="PROSITE" id="PS50887"/>
    </source>
</evidence>
<keyword evidence="5" id="KW-0808">Transferase</keyword>
<dbReference type="GO" id="GO:0000160">
    <property type="term" value="P:phosphorelay signal transduction system"/>
    <property type="evidence" value="ECO:0007669"/>
    <property type="project" value="InterPro"/>
</dbReference>
<evidence type="ECO:0000259" key="2">
    <source>
        <dbReference type="PROSITE" id="PS50110"/>
    </source>
</evidence>
<dbReference type="GO" id="GO:1902201">
    <property type="term" value="P:negative regulation of bacterial-type flagellum-dependent cell motility"/>
    <property type="evidence" value="ECO:0007669"/>
    <property type="project" value="TreeGrafter"/>
</dbReference>
<dbReference type="Gene3D" id="3.30.70.270">
    <property type="match status" value="1"/>
</dbReference>
<dbReference type="GO" id="GO:0005886">
    <property type="term" value="C:plasma membrane"/>
    <property type="evidence" value="ECO:0007669"/>
    <property type="project" value="TreeGrafter"/>
</dbReference>
<organism evidence="4 6">
    <name type="scientific">Rubrobacter radiotolerans</name>
    <name type="common">Arthrobacter radiotolerans</name>
    <dbReference type="NCBI Taxonomy" id="42256"/>
    <lineage>
        <taxon>Bacteria</taxon>
        <taxon>Bacillati</taxon>
        <taxon>Actinomycetota</taxon>
        <taxon>Rubrobacteria</taxon>
        <taxon>Rubrobacterales</taxon>
        <taxon>Rubrobacteraceae</taxon>
        <taxon>Rubrobacter</taxon>
    </lineage>
</organism>
<dbReference type="SUPFAM" id="SSF55073">
    <property type="entry name" value="Nucleotide cyclase"/>
    <property type="match status" value="1"/>
</dbReference>
<feature type="domain" description="GGDEF" evidence="3">
    <location>
        <begin position="176"/>
        <end position="312"/>
    </location>
</feature>
<sequence>MKVLIAEDDNVTRRILQLGLERLGHECICASNGREAWELFLKERNVEVIISDRMMPEMDGIELCRRVRQLQSDRYIYFVFITALGERDNLLEGLEAGADDYLTKPLDQQQLKARLLTASRVTALHNRLHEQKRQLEHLNRELWYAARQDPLTKLGNRLRLREDLESLLAQMDRYGYTYCAMLCDIDNFKDYNDHYGHLAGDEVLKKVSEAILGDLRKGDRAYRYGGEEFLITLPEQTFDSARIAAERLRNRIETLSIPHEARPDTGVVTVSIGLSELRPEHDKSVEAFLREADGALYRAKSLGKNRVMANDLSAPDRKNGR</sequence>
<feature type="modified residue" description="4-aspartylphosphate" evidence="1">
    <location>
        <position position="52"/>
    </location>
</feature>
<dbReference type="InterPro" id="IPR000160">
    <property type="entry name" value="GGDEF_dom"/>
</dbReference>
<dbReference type="InterPro" id="IPR001789">
    <property type="entry name" value="Sig_transdc_resp-reg_receiver"/>
</dbReference>
<dbReference type="CDD" id="cd17574">
    <property type="entry name" value="REC_OmpR"/>
    <property type="match status" value="1"/>
</dbReference>
<dbReference type="PANTHER" id="PTHR45138">
    <property type="entry name" value="REGULATORY COMPONENTS OF SENSORY TRANSDUCTION SYSTEM"/>
    <property type="match status" value="1"/>
</dbReference>
<reference evidence="5" key="2">
    <citation type="submission" date="2023-11" db="EMBL/GenBank/DDBJ databases">
        <title>MicrobeMod: A computational toolkit for identifying prokaryotic methylation and restriction-modification with nanopore sequencing.</title>
        <authorList>
            <person name="Crits-Christoph A."/>
            <person name="Kang S.C."/>
            <person name="Lee H."/>
            <person name="Ostrov N."/>
        </authorList>
    </citation>
    <scope>NUCLEOTIDE SEQUENCE</scope>
    <source>
        <strain evidence="5">ATCC 51242</strain>
    </source>
</reference>
<dbReference type="InterPro" id="IPR050469">
    <property type="entry name" value="Diguanylate_Cyclase"/>
</dbReference>
<dbReference type="SMART" id="SM00267">
    <property type="entry name" value="GGDEF"/>
    <property type="match status" value="1"/>
</dbReference>
<dbReference type="EC" id="2.7.7.65" evidence="5"/>
<keyword evidence="5" id="KW-0548">Nucleotidyltransferase</keyword>
<dbReference type="STRING" id="42256.RradSPS_2425"/>
<evidence type="ECO:0000313" key="5">
    <source>
        <dbReference type="EMBL" id="MDX5895111.1"/>
    </source>
</evidence>
<evidence type="ECO:0000313" key="6">
    <source>
        <dbReference type="Proteomes" id="UP000025229"/>
    </source>
</evidence>
<dbReference type="InterPro" id="IPR043128">
    <property type="entry name" value="Rev_trsase/Diguanyl_cyclase"/>
</dbReference>
<name>A0A023X5U4_RUBRA</name>
<keyword evidence="6" id="KW-1185">Reference proteome</keyword>
<dbReference type="EMBL" id="CP007514">
    <property type="protein sequence ID" value="AHY47708.1"/>
    <property type="molecule type" value="Genomic_DNA"/>
</dbReference>
<dbReference type="KEGG" id="rrd:RradSPS_2425"/>
<gene>
    <name evidence="4" type="ORF">RradSPS_2425</name>
    <name evidence="5" type="ORF">SIL72_13875</name>
</gene>
<dbReference type="SMART" id="SM00448">
    <property type="entry name" value="REC"/>
    <property type="match status" value="1"/>
</dbReference>
<dbReference type="AlphaFoldDB" id="A0A023X5U4"/>
<dbReference type="eggNOG" id="COG3706">
    <property type="taxonomic scope" value="Bacteria"/>
</dbReference>
<dbReference type="RefSeq" id="WP_038682983.1">
    <property type="nucleotide sequence ID" value="NZ_CP007514.1"/>
</dbReference>
<dbReference type="GO" id="GO:0043709">
    <property type="term" value="P:cell adhesion involved in single-species biofilm formation"/>
    <property type="evidence" value="ECO:0007669"/>
    <property type="project" value="TreeGrafter"/>
</dbReference>
<dbReference type="PANTHER" id="PTHR45138:SF9">
    <property type="entry name" value="DIGUANYLATE CYCLASE DGCM-RELATED"/>
    <property type="match status" value="1"/>
</dbReference>
<dbReference type="Gene3D" id="3.40.50.2300">
    <property type="match status" value="1"/>
</dbReference>
<dbReference type="GO" id="GO:0052621">
    <property type="term" value="F:diguanylate cyclase activity"/>
    <property type="evidence" value="ECO:0007669"/>
    <property type="project" value="UniProtKB-EC"/>
</dbReference>
<dbReference type="Proteomes" id="UP000025229">
    <property type="component" value="Chromosome"/>
</dbReference>
<dbReference type="SUPFAM" id="SSF52172">
    <property type="entry name" value="CheY-like"/>
    <property type="match status" value="1"/>
</dbReference>
<accession>A0A023X5U4</accession>